<evidence type="ECO:0000313" key="1">
    <source>
        <dbReference type="EMBL" id="RUT46579.1"/>
    </source>
</evidence>
<dbReference type="OrthoDB" id="2454533at2"/>
<name>A0A3S1BST8_9BACL</name>
<protein>
    <recommendedName>
        <fullName evidence="3">Lipoprotein</fullName>
    </recommendedName>
</protein>
<dbReference type="RefSeq" id="WP_127192308.1">
    <property type="nucleotide sequence ID" value="NZ_RZNY01000008.1"/>
</dbReference>
<keyword evidence="2" id="KW-1185">Reference proteome</keyword>
<proteinExistence type="predicted"/>
<comment type="caution">
    <text evidence="1">The sequence shown here is derived from an EMBL/GenBank/DDBJ whole genome shotgun (WGS) entry which is preliminary data.</text>
</comment>
<evidence type="ECO:0000313" key="2">
    <source>
        <dbReference type="Proteomes" id="UP000279446"/>
    </source>
</evidence>
<dbReference type="PROSITE" id="PS51257">
    <property type="entry name" value="PROKAR_LIPOPROTEIN"/>
    <property type="match status" value="1"/>
</dbReference>
<accession>A0A3S1BST8</accession>
<dbReference type="EMBL" id="RZNY01000008">
    <property type="protein sequence ID" value="RUT46579.1"/>
    <property type="molecule type" value="Genomic_DNA"/>
</dbReference>
<evidence type="ECO:0008006" key="3">
    <source>
        <dbReference type="Google" id="ProtNLM"/>
    </source>
</evidence>
<organism evidence="1 2">
    <name type="scientific">Paenibacillus anaericanus</name>
    <dbReference type="NCBI Taxonomy" id="170367"/>
    <lineage>
        <taxon>Bacteria</taxon>
        <taxon>Bacillati</taxon>
        <taxon>Bacillota</taxon>
        <taxon>Bacilli</taxon>
        <taxon>Bacillales</taxon>
        <taxon>Paenibacillaceae</taxon>
        <taxon>Paenibacillus</taxon>
    </lineage>
</organism>
<dbReference type="AlphaFoldDB" id="A0A3S1BST8"/>
<sequence>MANRRKRYIILIFLIILFVLSACTSTKFDLYEGKSLNIAVIGEPPQVREEEVNFNKISFDDLNKVDLEDYDAVFVMRENLNQAAESQYADIYSNSPIPFFFISTTSHIPFTTKDIEYGETWGWSPGNSYAVGVLKSNEDDTLKSWGFGLYNDKKTDEHIEEVYSKIFMTIEELDS</sequence>
<gene>
    <name evidence="1" type="ORF">EJP82_12075</name>
</gene>
<dbReference type="Proteomes" id="UP000279446">
    <property type="component" value="Unassembled WGS sequence"/>
</dbReference>
<reference evidence="1 2" key="1">
    <citation type="submission" date="2018-12" db="EMBL/GenBank/DDBJ databases">
        <authorList>
            <person name="Sun L."/>
            <person name="Chen Z."/>
        </authorList>
    </citation>
    <scope>NUCLEOTIDE SEQUENCE [LARGE SCALE GENOMIC DNA]</scope>
    <source>
        <strain evidence="1 2">DSM 15890</strain>
    </source>
</reference>